<organism evidence="5 6">
    <name type="scientific">Neptunomonas qingdaonensis</name>
    <dbReference type="NCBI Taxonomy" id="1045558"/>
    <lineage>
        <taxon>Bacteria</taxon>
        <taxon>Pseudomonadati</taxon>
        <taxon>Pseudomonadota</taxon>
        <taxon>Gammaproteobacteria</taxon>
        <taxon>Oceanospirillales</taxon>
        <taxon>Oceanospirillaceae</taxon>
        <taxon>Neptunomonas</taxon>
    </lineage>
</organism>
<keyword evidence="2" id="KW-0547">Nucleotide-binding</keyword>
<dbReference type="GO" id="GO:0005886">
    <property type="term" value="C:plasma membrane"/>
    <property type="evidence" value="ECO:0007669"/>
    <property type="project" value="TreeGrafter"/>
</dbReference>
<evidence type="ECO:0000256" key="2">
    <source>
        <dbReference type="ARBA" id="ARBA00022741"/>
    </source>
</evidence>
<dbReference type="InterPro" id="IPR032823">
    <property type="entry name" value="BCA_ABC_TP_C"/>
</dbReference>
<evidence type="ECO:0000313" key="6">
    <source>
        <dbReference type="Proteomes" id="UP000198623"/>
    </source>
</evidence>
<dbReference type="Pfam" id="PF12399">
    <property type="entry name" value="BCA_ABC_TP_C"/>
    <property type="match status" value="1"/>
</dbReference>
<dbReference type="Gene3D" id="3.40.50.300">
    <property type="entry name" value="P-loop containing nucleotide triphosphate hydrolases"/>
    <property type="match status" value="1"/>
</dbReference>
<proteinExistence type="predicted"/>
<evidence type="ECO:0000259" key="4">
    <source>
        <dbReference type="PROSITE" id="PS50893"/>
    </source>
</evidence>
<evidence type="ECO:0000313" key="5">
    <source>
        <dbReference type="EMBL" id="SFG84032.1"/>
    </source>
</evidence>
<dbReference type="InterPro" id="IPR027417">
    <property type="entry name" value="P-loop_NTPase"/>
</dbReference>
<dbReference type="InterPro" id="IPR017871">
    <property type="entry name" value="ABC_transporter-like_CS"/>
</dbReference>
<keyword evidence="3 5" id="KW-0067">ATP-binding</keyword>
<keyword evidence="6" id="KW-1185">Reference proteome</keyword>
<feature type="domain" description="ABC transporter" evidence="4">
    <location>
        <begin position="7"/>
        <end position="249"/>
    </location>
</feature>
<keyword evidence="1" id="KW-0813">Transport</keyword>
<evidence type="ECO:0000256" key="1">
    <source>
        <dbReference type="ARBA" id="ARBA00022448"/>
    </source>
</evidence>
<dbReference type="InterPro" id="IPR003593">
    <property type="entry name" value="AAA+_ATPase"/>
</dbReference>
<accession>A0A1I2V479</accession>
<dbReference type="AlphaFoldDB" id="A0A1I2V479"/>
<dbReference type="Pfam" id="PF00005">
    <property type="entry name" value="ABC_tran"/>
    <property type="match status" value="1"/>
</dbReference>
<dbReference type="OrthoDB" id="9780942at2"/>
<dbReference type="EMBL" id="FOOU01000015">
    <property type="protein sequence ID" value="SFG84032.1"/>
    <property type="molecule type" value="Genomic_DNA"/>
</dbReference>
<gene>
    <name evidence="5" type="ORF">SAMN05216175_11553</name>
</gene>
<dbReference type="SUPFAM" id="SSF52540">
    <property type="entry name" value="P-loop containing nucleoside triphosphate hydrolases"/>
    <property type="match status" value="1"/>
</dbReference>
<dbReference type="Proteomes" id="UP000198623">
    <property type="component" value="Unassembled WGS sequence"/>
</dbReference>
<dbReference type="GO" id="GO:0005524">
    <property type="term" value="F:ATP binding"/>
    <property type="evidence" value="ECO:0007669"/>
    <property type="project" value="UniProtKB-KW"/>
</dbReference>
<dbReference type="InterPro" id="IPR051120">
    <property type="entry name" value="ABC_AA/LPS_Transport"/>
</dbReference>
<protein>
    <submittedName>
        <fullName evidence="5">Branched-chain amino acid transport system ATP-binding protein</fullName>
    </submittedName>
</protein>
<dbReference type="InterPro" id="IPR003439">
    <property type="entry name" value="ABC_transporter-like_ATP-bd"/>
</dbReference>
<dbReference type="RefSeq" id="WP_090729829.1">
    <property type="nucleotide sequence ID" value="NZ_FOOU01000015.1"/>
</dbReference>
<dbReference type="PANTHER" id="PTHR45772:SF3">
    <property type="entry name" value="ABC TRANSPORTER ATP-BINDING PROTEIN"/>
    <property type="match status" value="1"/>
</dbReference>
<sequence length="253" mass="27329">MSSNYLLETSGLGLDYGAFSAVGHVDLKIKKGSIHTVIGPNGAGKTSLFHCLTGERKPTRGSIHFNGENLTYLAAHKRVSKGMSRSFQVTSLFQTLSVRENLRIAAQGRGGLNALKFWVPETADKTNIAKANEVLEKIQLAAFADKQAGELSHGQQRVLEVGMALCGSPSLLLLDEPTSGMGVDDIPIMTNLISELGKDHTVMLIEHNMRLVMSISDRITVMHQGNILIEGSPEEVKGDEQVKKAYLGESGSE</sequence>
<dbReference type="GO" id="GO:0016887">
    <property type="term" value="F:ATP hydrolysis activity"/>
    <property type="evidence" value="ECO:0007669"/>
    <property type="project" value="InterPro"/>
</dbReference>
<reference evidence="6" key="1">
    <citation type="submission" date="2016-10" db="EMBL/GenBank/DDBJ databases">
        <authorList>
            <person name="Varghese N."/>
            <person name="Submissions S."/>
        </authorList>
    </citation>
    <scope>NUCLEOTIDE SEQUENCE [LARGE SCALE GENOMIC DNA]</scope>
    <source>
        <strain evidence="6">CGMCC 1.10971</strain>
    </source>
</reference>
<name>A0A1I2V479_9GAMM</name>
<dbReference type="PANTHER" id="PTHR45772">
    <property type="entry name" value="CONSERVED COMPONENT OF ABC TRANSPORTER FOR NATURAL AMINO ACIDS-RELATED"/>
    <property type="match status" value="1"/>
</dbReference>
<dbReference type="PROSITE" id="PS50893">
    <property type="entry name" value="ABC_TRANSPORTER_2"/>
    <property type="match status" value="1"/>
</dbReference>
<evidence type="ECO:0000256" key="3">
    <source>
        <dbReference type="ARBA" id="ARBA00022840"/>
    </source>
</evidence>
<dbReference type="SMART" id="SM00382">
    <property type="entry name" value="AAA"/>
    <property type="match status" value="1"/>
</dbReference>
<dbReference type="PROSITE" id="PS00211">
    <property type="entry name" value="ABC_TRANSPORTER_1"/>
    <property type="match status" value="1"/>
</dbReference>
<dbReference type="CDD" id="cd03219">
    <property type="entry name" value="ABC_Mj1267_LivG_branched"/>
    <property type="match status" value="1"/>
</dbReference>
<dbReference type="FunFam" id="3.40.50.300:FF:000421">
    <property type="entry name" value="Branched-chain amino acid ABC transporter ATP-binding protein"/>
    <property type="match status" value="1"/>
</dbReference>
<dbReference type="STRING" id="1045558.SAMN05216175_11553"/>